<dbReference type="Gene3D" id="2.10.70.10">
    <property type="entry name" value="Complement Module, domain 1"/>
    <property type="match status" value="1"/>
</dbReference>
<keyword evidence="1" id="KW-1015">Disulfide bond</keyword>
<accession>A0A1I8BGS2</accession>
<evidence type="ECO:0000256" key="1">
    <source>
        <dbReference type="ARBA" id="ARBA00023157"/>
    </source>
</evidence>
<dbReference type="InterPro" id="IPR000436">
    <property type="entry name" value="Sushi_SCR_CCP_dom"/>
</dbReference>
<dbReference type="WBParaSite" id="MhA1_Contig234.frz3.gene20">
    <property type="protein sequence ID" value="MhA1_Contig234.frz3.gene20"/>
    <property type="gene ID" value="MhA1_Contig234.frz3.gene20"/>
</dbReference>
<protein>
    <submittedName>
        <fullName evidence="4">Sushi domain-containing protein</fullName>
    </submittedName>
</protein>
<proteinExistence type="predicted"/>
<evidence type="ECO:0000313" key="3">
    <source>
        <dbReference type="Proteomes" id="UP000095281"/>
    </source>
</evidence>
<name>A0A1I8BGS2_MELHA</name>
<evidence type="ECO:0000313" key="4">
    <source>
        <dbReference type="WBParaSite" id="MhA1_Contig234.frz3.gene20"/>
    </source>
</evidence>
<dbReference type="InterPro" id="IPR035976">
    <property type="entry name" value="Sushi/SCR/CCP_sf"/>
</dbReference>
<organism evidence="3 4">
    <name type="scientific">Meloidogyne hapla</name>
    <name type="common">Root-knot nematode worm</name>
    <dbReference type="NCBI Taxonomy" id="6305"/>
    <lineage>
        <taxon>Eukaryota</taxon>
        <taxon>Metazoa</taxon>
        <taxon>Ecdysozoa</taxon>
        <taxon>Nematoda</taxon>
        <taxon>Chromadorea</taxon>
        <taxon>Rhabditida</taxon>
        <taxon>Tylenchina</taxon>
        <taxon>Tylenchomorpha</taxon>
        <taxon>Tylenchoidea</taxon>
        <taxon>Meloidogynidae</taxon>
        <taxon>Meloidogyninae</taxon>
        <taxon>Meloidogyne</taxon>
    </lineage>
</organism>
<evidence type="ECO:0000259" key="2">
    <source>
        <dbReference type="Pfam" id="PF00084"/>
    </source>
</evidence>
<dbReference type="AlphaFoldDB" id="A0A1I8BGS2"/>
<reference evidence="4" key="1">
    <citation type="submission" date="2016-11" db="UniProtKB">
        <authorList>
            <consortium name="WormBaseParasite"/>
        </authorList>
    </citation>
    <scope>IDENTIFICATION</scope>
</reference>
<dbReference type="Pfam" id="PF00084">
    <property type="entry name" value="Sushi"/>
    <property type="match status" value="1"/>
</dbReference>
<dbReference type="Proteomes" id="UP000095281">
    <property type="component" value="Unplaced"/>
</dbReference>
<feature type="domain" description="Sushi" evidence="2">
    <location>
        <begin position="19"/>
        <end position="50"/>
    </location>
</feature>
<sequence>MSSLPSLLAPVSVKANIPSFPTTCMLQCPQSYLSTGSDSLLCQPNGCWSELRLFSI</sequence>
<keyword evidence="3" id="KW-1185">Reference proteome</keyword>
<dbReference type="SUPFAM" id="SSF57535">
    <property type="entry name" value="Complement control module/SCR domain"/>
    <property type="match status" value="1"/>
</dbReference>